<name>A0A8J6IXM6_9FIRM</name>
<dbReference type="Pfam" id="PF12903">
    <property type="entry name" value="DUF3830"/>
    <property type="match status" value="1"/>
</dbReference>
<dbReference type="Gene3D" id="2.40.100.20">
    <property type="match status" value="1"/>
</dbReference>
<protein>
    <submittedName>
        <fullName evidence="1">DUF3830 family protein</fullName>
    </submittedName>
</protein>
<dbReference type="AlphaFoldDB" id="A0A8J6IXM6"/>
<comment type="caution">
    <text evidence="1">The sequence shown here is derived from an EMBL/GenBank/DDBJ whole genome shotgun (WGS) entry which is preliminary data.</text>
</comment>
<proteinExistence type="predicted"/>
<reference evidence="1" key="1">
    <citation type="submission" date="2020-08" db="EMBL/GenBank/DDBJ databases">
        <title>Genome public.</title>
        <authorList>
            <person name="Liu C."/>
            <person name="Sun Q."/>
        </authorList>
    </citation>
    <scope>NUCLEOTIDE SEQUENCE</scope>
    <source>
        <strain evidence="1">NSJ-23</strain>
    </source>
</reference>
<sequence length="140" mass="15866">MTKVMLTCGDYQFFARLEEEKAPRTCAIFKKMLPIEDRLIHVRWSGEGMWIPMGDTRWEGLDFENHTSYPSKGELLIYPGGISEMEMILAYGGVSFASKVGQLAGNHVLTITEGLDQLYELGRKTLYEGAQNIRIELAED</sequence>
<dbReference type="InterPro" id="IPR024532">
    <property type="entry name" value="DUF3830"/>
</dbReference>
<dbReference type="EMBL" id="JACOPO010000003">
    <property type="protein sequence ID" value="MBC5722305.1"/>
    <property type="molecule type" value="Genomic_DNA"/>
</dbReference>
<gene>
    <name evidence="1" type="ORF">H8S11_05730</name>
</gene>
<dbReference type="Proteomes" id="UP000628736">
    <property type="component" value="Unassembled WGS sequence"/>
</dbReference>
<dbReference type="RefSeq" id="WP_147572228.1">
    <property type="nucleotide sequence ID" value="NZ_JACOPO010000003.1"/>
</dbReference>
<accession>A0A8J6IXM6</accession>
<evidence type="ECO:0000313" key="1">
    <source>
        <dbReference type="EMBL" id="MBC5722305.1"/>
    </source>
</evidence>
<evidence type="ECO:0000313" key="2">
    <source>
        <dbReference type="Proteomes" id="UP000628736"/>
    </source>
</evidence>
<organism evidence="1 2">
    <name type="scientific">Flintibacter hominis</name>
    <dbReference type="NCBI Taxonomy" id="2763048"/>
    <lineage>
        <taxon>Bacteria</taxon>
        <taxon>Bacillati</taxon>
        <taxon>Bacillota</taxon>
        <taxon>Clostridia</taxon>
        <taxon>Eubacteriales</taxon>
        <taxon>Flintibacter</taxon>
    </lineage>
</organism>
<keyword evidence="2" id="KW-1185">Reference proteome</keyword>